<proteinExistence type="predicted"/>
<evidence type="ECO:0000256" key="2">
    <source>
        <dbReference type="ARBA" id="ARBA00022695"/>
    </source>
</evidence>
<evidence type="ECO:0000313" key="10">
    <source>
        <dbReference type="Proteomes" id="UP000031668"/>
    </source>
</evidence>
<dbReference type="SUPFAM" id="SSF56672">
    <property type="entry name" value="DNA/RNA polymerases"/>
    <property type="match status" value="1"/>
</dbReference>
<dbReference type="Proteomes" id="UP000031668">
    <property type="component" value="Unassembled WGS sequence"/>
</dbReference>
<evidence type="ECO:0000256" key="3">
    <source>
        <dbReference type="ARBA" id="ARBA00022722"/>
    </source>
</evidence>
<dbReference type="GO" id="GO:0004519">
    <property type="term" value="F:endonuclease activity"/>
    <property type="evidence" value="ECO:0007669"/>
    <property type="project" value="UniProtKB-KW"/>
</dbReference>
<dbReference type="InterPro" id="IPR050951">
    <property type="entry name" value="Retrovirus_Pol_polyprotein"/>
</dbReference>
<protein>
    <recommendedName>
        <fullName evidence="8">Reverse transcriptase RNase H-like domain-containing protein</fullName>
    </recommendedName>
</protein>
<accession>A0A0C2IQM2</accession>
<organism evidence="9 10">
    <name type="scientific">Thelohanellus kitauei</name>
    <name type="common">Myxosporean</name>
    <dbReference type="NCBI Taxonomy" id="669202"/>
    <lineage>
        <taxon>Eukaryota</taxon>
        <taxon>Metazoa</taxon>
        <taxon>Cnidaria</taxon>
        <taxon>Myxozoa</taxon>
        <taxon>Myxosporea</taxon>
        <taxon>Bivalvulida</taxon>
        <taxon>Platysporina</taxon>
        <taxon>Myxobolidae</taxon>
        <taxon>Thelohanellus</taxon>
    </lineage>
</organism>
<evidence type="ECO:0000313" key="9">
    <source>
        <dbReference type="EMBL" id="KII67754.1"/>
    </source>
</evidence>
<evidence type="ECO:0000256" key="4">
    <source>
        <dbReference type="ARBA" id="ARBA00022759"/>
    </source>
</evidence>
<evidence type="ECO:0000256" key="5">
    <source>
        <dbReference type="ARBA" id="ARBA00022801"/>
    </source>
</evidence>
<dbReference type="AlphaFoldDB" id="A0A0C2IQM2"/>
<evidence type="ECO:0000256" key="1">
    <source>
        <dbReference type="ARBA" id="ARBA00022679"/>
    </source>
</evidence>
<sequence>MLLTKQWARVSGKNGSLHYNCFASQVLNYSQRNYSKIDKELFEIIWPTRKFKHYLYGSKFVLKTDHNPLTRLKEMSDIRGRRASIVAESLSRSINTVEILPDICVKEEQRKDPEILEAIKAILGLQSEETIKTTPYMSQLMKSKKFLQRGILPVIQCSLKEPILSMVHDNILCHMGINKCIESGTDYSSRDFLSYGKDFVGLLPFSFREHIHHCVCRSLFQVDRGRSCAKSLFQGLESLVRHTPIKYHHSSRLSFRTSGITAESKNRTTAYRPMYNGLEILRSLIKDDPQTRDDFIDNAILSLRAKPSRKEMKSYYDRNAKRKFYNIGDYVLINIVARGKLDPLFDGPFKNIEKNHPLVYDVEHIYIQNERITAHFNKFVPCASPESRSMQDDVSPARPTRRRSQRITAQNNIPDYSMLFWVRGKICSIRHAC</sequence>
<dbReference type="OrthoDB" id="10030726at2759"/>
<gene>
    <name evidence="9" type="ORF">RF11_12610</name>
</gene>
<feature type="region of interest" description="Disordered" evidence="7">
    <location>
        <begin position="386"/>
        <end position="408"/>
    </location>
</feature>
<dbReference type="InterPro" id="IPR043502">
    <property type="entry name" value="DNA/RNA_pol_sf"/>
</dbReference>
<dbReference type="InterPro" id="IPR041373">
    <property type="entry name" value="RT_RNaseH"/>
</dbReference>
<dbReference type="GO" id="GO:0003964">
    <property type="term" value="F:RNA-directed DNA polymerase activity"/>
    <property type="evidence" value="ECO:0007669"/>
    <property type="project" value="UniProtKB-KW"/>
</dbReference>
<dbReference type="GO" id="GO:0016787">
    <property type="term" value="F:hydrolase activity"/>
    <property type="evidence" value="ECO:0007669"/>
    <property type="project" value="UniProtKB-KW"/>
</dbReference>
<dbReference type="PANTHER" id="PTHR37984">
    <property type="entry name" value="PROTEIN CBG26694"/>
    <property type="match status" value="1"/>
</dbReference>
<keyword evidence="5" id="KW-0378">Hydrolase</keyword>
<keyword evidence="6" id="KW-0695">RNA-directed DNA polymerase</keyword>
<evidence type="ECO:0000256" key="6">
    <source>
        <dbReference type="ARBA" id="ARBA00022918"/>
    </source>
</evidence>
<feature type="domain" description="Reverse transcriptase RNase H-like" evidence="8">
    <location>
        <begin position="13"/>
        <end position="82"/>
    </location>
</feature>
<dbReference type="PANTHER" id="PTHR37984:SF5">
    <property type="entry name" value="PROTEIN NYNRIN-LIKE"/>
    <property type="match status" value="1"/>
</dbReference>
<keyword evidence="10" id="KW-1185">Reference proteome</keyword>
<dbReference type="Pfam" id="PF17917">
    <property type="entry name" value="RT_RNaseH"/>
    <property type="match status" value="1"/>
</dbReference>
<evidence type="ECO:0000259" key="8">
    <source>
        <dbReference type="Pfam" id="PF17917"/>
    </source>
</evidence>
<comment type="caution">
    <text evidence="9">The sequence shown here is derived from an EMBL/GenBank/DDBJ whole genome shotgun (WGS) entry which is preliminary data.</text>
</comment>
<keyword evidence="2" id="KW-0548">Nucleotidyltransferase</keyword>
<dbReference type="EMBL" id="JWZT01003098">
    <property type="protein sequence ID" value="KII67754.1"/>
    <property type="molecule type" value="Genomic_DNA"/>
</dbReference>
<keyword evidence="1" id="KW-0808">Transferase</keyword>
<evidence type="ECO:0000256" key="7">
    <source>
        <dbReference type="SAM" id="MobiDB-lite"/>
    </source>
</evidence>
<keyword evidence="3" id="KW-0540">Nuclease</keyword>
<name>A0A0C2IQM2_THEKT</name>
<reference evidence="9 10" key="1">
    <citation type="journal article" date="2014" name="Genome Biol. Evol.">
        <title>The genome of the myxosporean Thelohanellus kitauei shows adaptations to nutrient acquisition within its fish host.</title>
        <authorList>
            <person name="Yang Y."/>
            <person name="Xiong J."/>
            <person name="Zhou Z."/>
            <person name="Huo F."/>
            <person name="Miao W."/>
            <person name="Ran C."/>
            <person name="Liu Y."/>
            <person name="Zhang J."/>
            <person name="Feng J."/>
            <person name="Wang M."/>
            <person name="Wang M."/>
            <person name="Wang L."/>
            <person name="Yao B."/>
        </authorList>
    </citation>
    <scope>NUCLEOTIDE SEQUENCE [LARGE SCALE GENOMIC DNA]</scope>
    <source>
        <strain evidence="9">Wuqing</strain>
    </source>
</reference>
<keyword evidence="4" id="KW-0255">Endonuclease</keyword>